<dbReference type="NCBIfam" id="TIGR04409">
    <property type="entry name" value="LptC_YrbK"/>
    <property type="match status" value="1"/>
</dbReference>
<reference evidence="3 4" key="1">
    <citation type="journal article" date="2014" name="Int. J. Syst. Evol. Microbiol.">
        <title>Complete genome sequence of Corynebacterium casei LMG S-19264T (=DSM 44701T), isolated from a smear-ripened cheese.</title>
        <authorList>
            <consortium name="US DOE Joint Genome Institute (JGI-PGF)"/>
            <person name="Walter F."/>
            <person name="Albersmeier A."/>
            <person name="Kalinowski J."/>
            <person name="Ruckert C."/>
        </authorList>
    </citation>
    <scope>NUCLEOTIDE SEQUENCE [LARGE SCALE GENOMIC DNA]</scope>
    <source>
        <strain evidence="3 4">KCTC 23968</strain>
    </source>
</reference>
<name>A0A918KQH0_9PROT</name>
<keyword evidence="1" id="KW-1133">Transmembrane helix</keyword>
<dbReference type="Pfam" id="PF03968">
    <property type="entry name" value="LptD_N"/>
    <property type="match status" value="1"/>
</dbReference>
<dbReference type="Pfam" id="PF06835">
    <property type="entry name" value="LptC"/>
    <property type="match status" value="1"/>
</dbReference>
<dbReference type="InterPro" id="IPR010664">
    <property type="entry name" value="LipoPS_assembly_LptC-rel"/>
</dbReference>
<dbReference type="InterPro" id="IPR005653">
    <property type="entry name" value="OstA-like_N"/>
</dbReference>
<gene>
    <name evidence="3" type="ORF">GCM10011309_19130</name>
</gene>
<dbReference type="GO" id="GO:0015221">
    <property type="term" value="F:lipopolysaccharide transmembrane transporter activity"/>
    <property type="evidence" value="ECO:0007669"/>
    <property type="project" value="InterPro"/>
</dbReference>
<evidence type="ECO:0000313" key="4">
    <source>
        <dbReference type="Proteomes" id="UP000600865"/>
    </source>
</evidence>
<sequence length="391" mass="42699">MKRYSYAEIMSTAAPISPSPDRRVSEGLGLWEPKRALTLEAARAHTQRIKVMRYLLIGLSVVLVAVLIWQFLSDRGGFDPINDPTESVKMVNPRYSGRTGDGLPFYLTADTAVRRMEDRNTVLLDNPVLEFIRDAGVESSAVIAKTGSYNDVDKILELNTDVNLETDDGNSCDTTHARIFNVEKRIEGDAPISCTGSFGKVNGQTYEIQDDYKTFVFKDGMVARLERGPDSGPAPTDGLSFGFGGSGPVDIVAKTGIYKGDFTDLEGDVRVVQEGAVITSDQMDIFRIQEDGPAAGSIKLGAIQKIDAEGNFRYVTAENDIRGRKGVYEREKSLMTVTGDVIVIQPGGNRVEAQKLTYDTKTGTIRFSGKCLGRDCDTNGRVGIRIPGSKN</sequence>
<dbReference type="Proteomes" id="UP000600865">
    <property type="component" value="Unassembled WGS sequence"/>
</dbReference>
<evidence type="ECO:0000256" key="1">
    <source>
        <dbReference type="SAM" id="Phobius"/>
    </source>
</evidence>
<keyword evidence="1" id="KW-0812">Transmembrane</keyword>
<feature type="transmembrane region" description="Helical" evidence="1">
    <location>
        <begin position="51"/>
        <end position="72"/>
    </location>
</feature>
<keyword evidence="1" id="KW-0472">Membrane</keyword>
<dbReference type="RefSeq" id="WP_233349973.1">
    <property type="nucleotide sequence ID" value="NZ_BMYV01000002.1"/>
</dbReference>
<proteinExistence type="predicted"/>
<dbReference type="AlphaFoldDB" id="A0A918KQH0"/>
<dbReference type="Gene3D" id="2.60.450.10">
    <property type="entry name" value="Lipopolysaccharide (LPS) transport protein A like domain"/>
    <property type="match status" value="2"/>
</dbReference>
<evidence type="ECO:0000313" key="3">
    <source>
        <dbReference type="EMBL" id="GGX69326.1"/>
    </source>
</evidence>
<feature type="domain" description="Organic solvent tolerance-like N-terminal" evidence="2">
    <location>
        <begin position="265"/>
        <end position="363"/>
    </location>
</feature>
<keyword evidence="4" id="KW-1185">Reference proteome</keyword>
<protein>
    <recommendedName>
        <fullName evidence="2">Organic solvent tolerance-like N-terminal domain-containing protein</fullName>
    </recommendedName>
</protein>
<dbReference type="EMBL" id="BMYV01000002">
    <property type="protein sequence ID" value="GGX69326.1"/>
    <property type="molecule type" value="Genomic_DNA"/>
</dbReference>
<comment type="caution">
    <text evidence="3">The sequence shown here is derived from an EMBL/GenBank/DDBJ whole genome shotgun (WGS) entry which is preliminary data.</text>
</comment>
<accession>A0A918KQH0</accession>
<organism evidence="3 4">
    <name type="scientific">Litorimonas cladophorae</name>
    <dbReference type="NCBI Taxonomy" id="1220491"/>
    <lineage>
        <taxon>Bacteria</taxon>
        <taxon>Pseudomonadati</taxon>
        <taxon>Pseudomonadota</taxon>
        <taxon>Alphaproteobacteria</taxon>
        <taxon>Maricaulales</taxon>
        <taxon>Robiginitomaculaceae</taxon>
    </lineage>
</organism>
<dbReference type="InterPro" id="IPR026265">
    <property type="entry name" value="LptC"/>
</dbReference>
<evidence type="ECO:0000259" key="2">
    <source>
        <dbReference type="Pfam" id="PF03968"/>
    </source>
</evidence>
<dbReference type="GO" id="GO:0005886">
    <property type="term" value="C:plasma membrane"/>
    <property type="evidence" value="ECO:0007669"/>
    <property type="project" value="InterPro"/>
</dbReference>